<evidence type="ECO:0000259" key="2">
    <source>
        <dbReference type="Pfam" id="PF25551"/>
    </source>
</evidence>
<dbReference type="Proteomes" id="UP001556196">
    <property type="component" value="Unassembled WGS sequence"/>
</dbReference>
<organism evidence="3 4">
    <name type="scientific">Mesorhizobium marinum</name>
    <dbReference type="NCBI Taxonomy" id="3228790"/>
    <lineage>
        <taxon>Bacteria</taxon>
        <taxon>Pseudomonadati</taxon>
        <taxon>Pseudomonadota</taxon>
        <taxon>Alphaproteobacteria</taxon>
        <taxon>Hyphomicrobiales</taxon>
        <taxon>Phyllobacteriaceae</taxon>
        <taxon>Mesorhizobium</taxon>
    </lineage>
</organism>
<dbReference type="PANTHER" id="PTHR37157:SF2">
    <property type="entry name" value="EB DOMAIN-CONTAINING PROTEIN-RELATED"/>
    <property type="match status" value="1"/>
</dbReference>
<feature type="compositionally biased region" description="Pro residues" evidence="1">
    <location>
        <begin position="254"/>
        <end position="265"/>
    </location>
</feature>
<dbReference type="EMBL" id="JBFOCI010000004">
    <property type="protein sequence ID" value="MEW9807361.1"/>
    <property type="molecule type" value="Genomic_DNA"/>
</dbReference>
<protein>
    <recommendedName>
        <fullName evidence="2">DUF7929 domain-containing protein</fullName>
    </recommendedName>
</protein>
<feature type="region of interest" description="Disordered" evidence="1">
    <location>
        <begin position="221"/>
        <end position="269"/>
    </location>
</feature>
<dbReference type="RefSeq" id="WP_367724524.1">
    <property type="nucleotide sequence ID" value="NZ_JBFOCI010000004.1"/>
</dbReference>
<evidence type="ECO:0000313" key="3">
    <source>
        <dbReference type="EMBL" id="MEW9807361.1"/>
    </source>
</evidence>
<sequence length="1227" mass="130679">MNALHHSPLATSANATFMETIMQPLSFARRPARWLMAAGLALAAMQGVPAAMAQPADEGLDVDHGPTVHPEPGEAEPFFWKTGEQRDCDYVVYRLRFGAQGDPAKFLDPAFTANLQNVRMDFRDTLPAGLEIVDVQASGDGTDAVGGPLPTPTVSTVANPNDTAEITDFRLTTADLDASGEPDRRYIDIVITAKIDQAAFPAPTMVDNQGFVTITLGPDIGSKEVPSHDPALPDDGDFETGEPTSILIDVTDCEPPPPPPPPPPGGGEECFKVEIGEVDCVPGGGAYIYHMPVGPELGGKWVQVRTTTPGIDVAPMAQLVPIGGGVLNWTITGGLPGDVIHLIVTGIETYARPADGVGLCCTQVVDIVIPEDLECPPERGEPDIEVLKRADDAFCLPEGPCNFTIRVTNVGDAPYNGPIVLEEVTTPGNAPVVSGPNAPWACPPMVSPMVCTHPATTLNPGEFVDLKLGFAPGPGWEAPYIGNCAEYDYTASGFPEVFGSTENDRDCARIPICLPGDPRCNPPVDDKRPDLRLDKEATSLSCTADGVCHFVIRIFNNSDENYVGPLTVIDTYPTGAPVSSSFEPTPPWVCGPDGPAQFRCDNAGVVIPPGGFLAITVTAVVSDNYPGDLIRNCAEVQPIPDETDLTNNRDCAEMRIPNREPGQPALRILKTCEQATALGAPVSCRITVVSVGTTAPTGPVRVHDAATVIGSGTPVQILTVTPDGAEWTCGPVPANTLSCEIPGAVMTPGTSRHFDVTVQAPTYGRFENCARGNWGPAPGNDIVYPFGEACAEGGGNTSVNVEKTGDTECRMGEPCTFEITFDGGETGFSGPVRIGDAIGVEGLGRLEGVEIVSIEPPFGCSPEPTTLPMSCVTDLTLGAGESRVHHVTVIIPEGGALANAKEPLSARNCVGVVPPNTPVATAERMMSEAPTTTGRPNDVPYACHPFTISNPVQECSPGFVMNDAGRCVCPQGTTYRNGQCRPVDDGTPPPPPPPPPPVEECRLLPGQIRTQDGRCVCPRGTSLVRGECRRDEPVQCRLLPGQIRTNDGRCVCPRGTRLEKGECRKVEPPQCRLLPGQIRTNDGRCVCPRGTRLEKGECRKVEPPQCRLLPGQIRTNDGRCVCPRGTRLEKGECRKVEPPQCRLLPGQIRTKDGRCVCPRGTSLVNGECRKRQVECPRGTILRNGRCVKIEVERCPRGTVGTPPNCRKLQINPNLPQLLDPKQRQTIQ</sequence>
<feature type="domain" description="DUF7929" evidence="2">
    <location>
        <begin position="77"/>
        <end position="251"/>
    </location>
</feature>
<reference evidence="3 4" key="1">
    <citation type="submission" date="2024-06" db="EMBL/GenBank/DDBJ databases">
        <authorList>
            <person name="Tuo L."/>
        </authorList>
    </citation>
    <scope>NUCLEOTIDE SEQUENCE [LARGE SCALE GENOMIC DNA]</scope>
    <source>
        <strain evidence="3 4">ZMM04-5</strain>
    </source>
</reference>
<accession>A0ABV3R1Y9</accession>
<name>A0ABV3R1Y9_9HYPH</name>
<feature type="region of interest" description="Disordered" evidence="1">
    <location>
        <begin position="978"/>
        <end position="997"/>
    </location>
</feature>
<dbReference type="InterPro" id="IPR057689">
    <property type="entry name" value="DUF7929"/>
</dbReference>
<dbReference type="Pfam" id="PF25551">
    <property type="entry name" value="DUF7929"/>
    <property type="match status" value="1"/>
</dbReference>
<dbReference type="PANTHER" id="PTHR37157">
    <property type="entry name" value="PRION-LIKE-(Q/N-RICH) DOMAIN-BEARING PROTEIN 25"/>
    <property type="match status" value="1"/>
</dbReference>
<dbReference type="SUPFAM" id="SSF57184">
    <property type="entry name" value="Growth factor receptor domain"/>
    <property type="match status" value="1"/>
</dbReference>
<dbReference type="InterPro" id="IPR009030">
    <property type="entry name" value="Growth_fac_rcpt_cys_sf"/>
</dbReference>
<proteinExistence type="predicted"/>
<evidence type="ECO:0000313" key="4">
    <source>
        <dbReference type="Proteomes" id="UP001556196"/>
    </source>
</evidence>
<comment type="caution">
    <text evidence="3">The sequence shown here is derived from an EMBL/GenBank/DDBJ whole genome shotgun (WGS) entry which is preliminary data.</text>
</comment>
<gene>
    <name evidence="3" type="ORF">ABUE31_15310</name>
</gene>
<feature type="compositionally biased region" description="Pro residues" evidence="1">
    <location>
        <begin position="987"/>
        <end position="997"/>
    </location>
</feature>
<keyword evidence="4" id="KW-1185">Reference proteome</keyword>
<evidence type="ECO:0000256" key="1">
    <source>
        <dbReference type="SAM" id="MobiDB-lite"/>
    </source>
</evidence>